<evidence type="ECO:0000256" key="5">
    <source>
        <dbReference type="ARBA" id="ARBA00022801"/>
    </source>
</evidence>
<dbReference type="InterPro" id="IPR023296">
    <property type="entry name" value="Glyco_hydro_beta-prop_sf"/>
</dbReference>
<dbReference type="GO" id="GO:0016787">
    <property type="term" value="F:hydrolase activity"/>
    <property type="evidence" value="ECO:0007669"/>
    <property type="project" value="UniProtKB-KW"/>
</dbReference>
<comment type="similarity">
    <text evidence="2 8">Belongs to the glycosyl hydrolase 32 family.</text>
</comment>
<dbReference type="EMBL" id="JAOQJQ010000010">
    <property type="protein sequence ID" value="MCU6763740.1"/>
    <property type="molecule type" value="Genomic_DNA"/>
</dbReference>
<comment type="catalytic activity">
    <reaction evidence="8">
        <text>Hydrolysis of terminal non-reducing beta-D-fructofuranoside residues in beta-D-fructofuranosides.</text>
        <dbReference type="EC" id="3.2.1.26"/>
    </reaction>
</comment>
<evidence type="ECO:0000256" key="9">
    <source>
        <dbReference type="RuleBase" id="RU365015"/>
    </source>
</evidence>
<dbReference type="InterPro" id="IPR018053">
    <property type="entry name" value="Glyco_hydro_32_AS"/>
</dbReference>
<dbReference type="InterPro" id="IPR001362">
    <property type="entry name" value="Glyco_hydro_32"/>
</dbReference>
<dbReference type="CDD" id="cd18623">
    <property type="entry name" value="GH32_ScrB-like"/>
    <property type="match status" value="1"/>
</dbReference>
<dbReference type="SUPFAM" id="SSF75005">
    <property type="entry name" value="Arabinanase/levansucrase/invertase"/>
    <property type="match status" value="1"/>
</dbReference>
<reference evidence="12 13" key="1">
    <citation type="journal article" date="2021" name="ISME Commun">
        <title>Automated analysis of genomic sequences facilitates high-throughput and comprehensive description of bacteria.</title>
        <authorList>
            <person name="Hitch T.C.A."/>
        </authorList>
    </citation>
    <scope>NUCLEOTIDE SEQUENCE [LARGE SCALE GENOMIC DNA]</scope>
    <source>
        <strain evidence="12 13">Sanger_109</strain>
    </source>
</reference>
<comment type="caution">
    <text evidence="12">The sequence shown here is derived from an EMBL/GenBank/DDBJ whole genome shotgun (WGS) entry which is preliminary data.</text>
</comment>
<feature type="domain" description="Glycosyl hydrolase family 32 C-terminal" evidence="11">
    <location>
        <begin position="427"/>
        <end position="455"/>
    </location>
</feature>
<evidence type="ECO:0000313" key="13">
    <source>
        <dbReference type="Proteomes" id="UP001652442"/>
    </source>
</evidence>
<dbReference type="RefSeq" id="WP_158426380.1">
    <property type="nucleotide sequence ID" value="NZ_JAOQJQ010000010.1"/>
</dbReference>
<keyword evidence="9" id="KW-0963">Cytoplasm</keyword>
<gene>
    <name evidence="12" type="ORF">OCV88_15650</name>
</gene>
<evidence type="ECO:0000256" key="7">
    <source>
        <dbReference type="ARBA" id="ARBA00033367"/>
    </source>
</evidence>
<evidence type="ECO:0000256" key="1">
    <source>
        <dbReference type="ARBA" id="ARBA00004914"/>
    </source>
</evidence>
<sequence length="480" mass="56115">MRVKEDSAAFYKTKEAWKEAIQERERAAAYQAAEDPWRQKLHLMPPVGWLNDPNGLCYFNGEYHVFYQYSPFSANGGNKYWGHYKSRDLIHFQSCPVMLYPEHSWDDRGVYSGSALIDHGKMYLYYTGNVKLEGDYDYIRNGREHNTAVAVSLDGITVQEEKLLLRNDDYPKDLTCHVRDPKVFAYEGKFYMVLGARTKSDIGQVLVWESEDKLNWRHINTLKTEKPLGYMWECPDLFCLDGQWILMVSPQGVSHESYRFQNIYSSGYFLVYGDFRTQAYLGEYKEADIGFDFYAPQTFQAQERRLLMGWMGMPDAEYSNPTVAYGWQHCMTIPRELKYADGMLKMEPVRELEQLRGEEIRVCVSGESAVECPRTADILVDNHSEEFYFEYDQTFCLEWKAGCLQLRYLNKDYGRTCRKLRLKHLDKLRIIIDVSSAEIFVNAGEAVFSSRFYRNTERLLKVSGVFDMKIYGLDCENIQV</sequence>
<keyword evidence="9" id="KW-0119">Carbohydrate metabolism</keyword>
<evidence type="ECO:0000256" key="4">
    <source>
        <dbReference type="ARBA" id="ARBA00019623"/>
    </source>
</evidence>
<dbReference type="Pfam" id="PF08244">
    <property type="entry name" value="Glyco_hydro_32C"/>
    <property type="match status" value="1"/>
</dbReference>
<keyword evidence="13" id="KW-1185">Reference proteome</keyword>
<proteinExistence type="inferred from homology"/>
<comment type="function">
    <text evidence="9">Enables the bacterium to metabolize sucrose as a sole carbon source.</text>
</comment>
<accession>A0ABT2TNF1</accession>
<dbReference type="InterPro" id="IPR013148">
    <property type="entry name" value="Glyco_hydro_32_N"/>
</dbReference>
<dbReference type="InterPro" id="IPR013320">
    <property type="entry name" value="ConA-like_dom_sf"/>
</dbReference>
<feature type="domain" description="Glycosyl hydrolase family 32 N-terminal" evidence="10">
    <location>
        <begin position="42"/>
        <end position="348"/>
    </location>
</feature>
<evidence type="ECO:0000259" key="10">
    <source>
        <dbReference type="Pfam" id="PF00251"/>
    </source>
</evidence>
<dbReference type="InterPro" id="IPR013189">
    <property type="entry name" value="Glyco_hydro_32_C"/>
</dbReference>
<dbReference type="Pfam" id="PF00251">
    <property type="entry name" value="Glyco_hydro_32N"/>
    <property type="match status" value="1"/>
</dbReference>
<dbReference type="EC" id="3.2.1.26" evidence="3 8"/>
<dbReference type="SMART" id="SM00640">
    <property type="entry name" value="Glyco_32"/>
    <property type="match status" value="1"/>
</dbReference>
<evidence type="ECO:0000256" key="3">
    <source>
        <dbReference type="ARBA" id="ARBA00012758"/>
    </source>
</evidence>
<dbReference type="PANTHER" id="PTHR43101">
    <property type="entry name" value="BETA-FRUCTOSIDASE"/>
    <property type="match status" value="1"/>
</dbReference>
<keyword evidence="5 8" id="KW-0378">Hydrolase</keyword>
<comment type="subcellular location">
    <subcellularLocation>
        <location evidence="9">Cytoplasm</location>
    </subcellularLocation>
</comment>
<evidence type="ECO:0000256" key="6">
    <source>
        <dbReference type="ARBA" id="ARBA00023295"/>
    </source>
</evidence>
<dbReference type="Gene3D" id="2.115.10.20">
    <property type="entry name" value="Glycosyl hydrolase domain, family 43"/>
    <property type="match status" value="1"/>
</dbReference>
<dbReference type="PANTHER" id="PTHR43101:SF1">
    <property type="entry name" value="BETA-FRUCTOSIDASE"/>
    <property type="match status" value="1"/>
</dbReference>
<comment type="pathway">
    <text evidence="1 9">Glycan biosynthesis; sucrose metabolism.</text>
</comment>
<dbReference type="InterPro" id="IPR006232">
    <property type="entry name" value="Suc6P_hydrolase"/>
</dbReference>
<evidence type="ECO:0000313" key="12">
    <source>
        <dbReference type="EMBL" id="MCU6763740.1"/>
    </source>
</evidence>
<evidence type="ECO:0000256" key="2">
    <source>
        <dbReference type="ARBA" id="ARBA00009902"/>
    </source>
</evidence>
<dbReference type="NCBIfam" id="TIGR01322">
    <property type="entry name" value="scrB_fam"/>
    <property type="match status" value="1"/>
</dbReference>
<dbReference type="Gene3D" id="2.60.120.560">
    <property type="entry name" value="Exo-inulinase, domain 1"/>
    <property type="match status" value="1"/>
</dbReference>
<evidence type="ECO:0000259" key="11">
    <source>
        <dbReference type="Pfam" id="PF08244"/>
    </source>
</evidence>
<dbReference type="InterPro" id="IPR051214">
    <property type="entry name" value="GH32_Enzymes"/>
</dbReference>
<evidence type="ECO:0000256" key="8">
    <source>
        <dbReference type="RuleBase" id="RU362110"/>
    </source>
</evidence>
<name>A0ABT2TNF1_9FIRM</name>
<organism evidence="12 13">
    <name type="scientific">Brotonthovivens ammoniilytica</name>
    <dbReference type="NCBI Taxonomy" id="2981725"/>
    <lineage>
        <taxon>Bacteria</taxon>
        <taxon>Bacillati</taxon>
        <taxon>Bacillota</taxon>
        <taxon>Clostridia</taxon>
        <taxon>Lachnospirales</taxon>
        <taxon>Lachnospiraceae</taxon>
        <taxon>Brotonthovivens</taxon>
    </lineage>
</organism>
<dbReference type="SUPFAM" id="SSF49899">
    <property type="entry name" value="Concanavalin A-like lectins/glucanases"/>
    <property type="match status" value="1"/>
</dbReference>
<dbReference type="Proteomes" id="UP001652442">
    <property type="component" value="Unassembled WGS sequence"/>
</dbReference>
<dbReference type="PROSITE" id="PS00609">
    <property type="entry name" value="GLYCOSYL_HYDROL_F32"/>
    <property type="match status" value="1"/>
</dbReference>
<keyword evidence="6 8" id="KW-0326">Glycosidase</keyword>
<protein>
    <recommendedName>
        <fullName evidence="4 8">Sucrose-6-phosphate hydrolase</fullName>
        <ecNumber evidence="3 8">3.2.1.26</ecNumber>
    </recommendedName>
    <alternativeName>
        <fullName evidence="7 9">Invertase</fullName>
    </alternativeName>
</protein>